<gene>
    <name evidence="1" type="ORF">CRE_29359</name>
</gene>
<dbReference type="CTD" id="9816967"/>
<evidence type="ECO:0000313" key="1">
    <source>
        <dbReference type="EMBL" id="EFP11848.1"/>
    </source>
</evidence>
<evidence type="ECO:0000313" key="2">
    <source>
        <dbReference type="Proteomes" id="UP000008281"/>
    </source>
</evidence>
<name>E3MY22_CAERE</name>
<reference evidence="1" key="1">
    <citation type="submission" date="2007-07" db="EMBL/GenBank/DDBJ databases">
        <title>PCAP assembly of the Caenorhabditis remanei genome.</title>
        <authorList>
            <consortium name="The Caenorhabditis remanei Sequencing Consortium"/>
            <person name="Wilson R.K."/>
        </authorList>
    </citation>
    <scope>NUCLEOTIDE SEQUENCE [LARGE SCALE GENOMIC DNA]</scope>
    <source>
        <strain evidence="1">PB4641</strain>
    </source>
</reference>
<keyword evidence="2" id="KW-1185">Reference proteome</keyword>
<accession>E3MY22</accession>
<sequence length="241" mass="28005">MLNTLITCLLLVTLLCAEISTSDSTSKGANLEDFSNVSTLPLFDFDEQLSKINNFCIPRADYKQLSSDFVTGPIANKYNRQLLQKAHRAIGLRELRAVLGFHISVEWTDEYKPSDKDFTDDLTIEKYYEFIESEKRHVSFTSRYFHESQFLSGIEFLDKHLPAVRNVYRRYFEGIRRHPDPRMTSYDLGQMLKKYDVISDRVYRAIRGVVDKQEFNLCSGTELKENDEKGNLQESLSIDQL</sequence>
<dbReference type="EMBL" id="DS268494">
    <property type="protein sequence ID" value="EFP11848.1"/>
    <property type="molecule type" value="Genomic_DNA"/>
</dbReference>
<proteinExistence type="predicted"/>
<dbReference type="RefSeq" id="XP_003098931.2">
    <property type="nucleotide sequence ID" value="XM_003098883.2"/>
</dbReference>
<dbReference type="HOGENOM" id="CLU_098406_0_0_1"/>
<dbReference type="KEGG" id="crq:GCK72_008484"/>
<organism evidence="2">
    <name type="scientific">Caenorhabditis remanei</name>
    <name type="common">Caenorhabditis vulgaris</name>
    <dbReference type="NCBI Taxonomy" id="31234"/>
    <lineage>
        <taxon>Eukaryota</taxon>
        <taxon>Metazoa</taxon>
        <taxon>Ecdysozoa</taxon>
        <taxon>Nematoda</taxon>
        <taxon>Chromadorea</taxon>
        <taxon>Rhabditida</taxon>
        <taxon>Rhabditina</taxon>
        <taxon>Rhabditomorpha</taxon>
        <taxon>Rhabditoidea</taxon>
        <taxon>Rhabditidae</taxon>
        <taxon>Peloderinae</taxon>
        <taxon>Caenorhabditis</taxon>
    </lineage>
</organism>
<dbReference type="Proteomes" id="UP000008281">
    <property type="component" value="Unassembled WGS sequence"/>
</dbReference>
<dbReference type="GeneID" id="9816967"/>
<protein>
    <submittedName>
        <fullName evidence="1">Uncharacterized protein</fullName>
    </submittedName>
</protein>
<dbReference type="AlphaFoldDB" id="E3MY22"/>
<dbReference type="OrthoDB" id="5910778at2759"/>